<evidence type="ECO:0000313" key="1">
    <source>
        <dbReference type="EMBL" id="KAA3474177.1"/>
    </source>
</evidence>
<gene>
    <name evidence="1" type="ORF">EPI10_024497</name>
</gene>
<accession>A0A5B6VZB0</accession>
<comment type="caution">
    <text evidence="1">The sequence shown here is derived from an EMBL/GenBank/DDBJ whole genome shotgun (WGS) entry which is preliminary data.</text>
</comment>
<sequence>MVLLQDHLKYIPKPATLFAKQWAFRLHFIVQHATGWLIVRNRDYLLTYHLQGTSTCPDPTVLRNGDSLNCLFLHCSSSEIKAEAQDSAQLALSSLPTSDMDARETSCGSALFLVASLFTSLFDDSSV</sequence>
<dbReference type="Proteomes" id="UP000325315">
    <property type="component" value="Unassembled WGS sequence"/>
</dbReference>
<dbReference type="EMBL" id="SMMG02000005">
    <property type="protein sequence ID" value="KAA3474177.1"/>
    <property type="molecule type" value="Genomic_DNA"/>
</dbReference>
<protein>
    <submittedName>
        <fullName evidence="1">Cyclin delta-3 isoform 1</fullName>
    </submittedName>
</protein>
<dbReference type="AlphaFoldDB" id="A0A5B6VZB0"/>
<proteinExistence type="predicted"/>
<organism evidence="1 2">
    <name type="scientific">Gossypium australe</name>
    <dbReference type="NCBI Taxonomy" id="47621"/>
    <lineage>
        <taxon>Eukaryota</taxon>
        <taxon>Viridiplantae</taxon>
        <taxon>Streptophyta</taxon>
        <taxon>Embryophyta</taxon>
        <taxon>Tracheophyta</taxon>
        <taxon>Spermatophyta</taxon>
        <taxon>Magnoliopsida</taxon>
        <taxon>eudicotyledons</taxon>
        <taxon>Gunneridae</taxon>
        <taxon>Pentapetalae</taxon>
        <taxon>rosids</taxon>
        <taxon>malvids</taxon>
        <taxon>Malvales</taxon>
        <taxon>Malvaceae</taxon>
        <taxon>Malvoideae</taxon>
        <taxon>Gossypium</taxon>
    </lineage>
</organism>
<evidence type="ECO:0000313" key="2">
    <source>
        <dbReference type="Proteomes" id="UP000325315"/>
    </source>
</evidence>
<name>A0A5B6VZB0_9ROSI</name>
<keyword evidence="2" id="KW-1185">Reference proteome</keyword>
<reference evidence="2" key="1">
    <citation type="journal article" date="2019" name="Plant Biotechnol. J.">
        <title>Genome sequencing of the Australian wild diploid species Gossypium australe highlights disease resistance and delayed gland morphogenesis.</title>
        <authorList>
            <person name="Cai Y."/>
            <person name="Cai X."/>
            <person name="Wang Q."/>
            <person name="Wang P."/>
            <person name="Zhang Y."/>
            <person name="Cai C."/>
            <person name="Xu Y."/>
            <person name="Wang K."/>
            <person name="Zhou Z."/>
            <person name="Wang C."/>
            <person name="Geng S."/>
            <person name="Li B."/>
            <person name="Dong Q."/>
            <person name="Hou Y."/>
            <person name="Wang H."/>
            <person name="Ai P."/>
            <person name="Liu Z."/>
            <person name="Yi F."/>
            <person name="Sun M."/>
            <person name="An G."/>
            <person name="Cheng J."/>
            <person name="Zhang Y."/>
            <person name="Shi Q."/>
            <person name="Xie Y."/>
            <person name="Shi X."/>
            <person name="Chang Y."/>
            <person name="Huang F."/>
            <person name="Chen Y."/>
            <person name="Hong S."/>
            <person name="Mi L."/>
            <person name="Sun Q."/>
            <person name="Zhang L."/>
            <person name="Zhou B."/>
            <person name="Peng R."/>
            <person name="Zhang X."/>
            <person name="Liu F."/>
        </authorList>
    </citation>
    <scope>NUCLEOTIDE SEQUENCE [LARGE SCALE GENOMIC DNA]</scope>
    <source>
        <strain evidence="2">cv. PA1801</strain>
    </source>
</reference>